<dbReference type="EMBL" id="JAUSRB010000002">
    <property type="protein sequence ID" value="MDP9865437.1"/>
    <property type="molecule type" value="Genomic_DNA"/>
</dbReference>
<proteinExistence type="predicted"/>
<keyword evidence="2" id="KW-0472">Membrane</keyword>
<gene>
    <name evidence="4" type="ORF">J2S55_004703</name>
</gene>
<reference evidence="4 5" key="1">
    <citation type="submission" date="2023-07" db="EMBL/GenBank/DDBJ databases">
        <title>Sequencing the genomes of 1000 actinobacteria strains.</title>
        <authorList>
            <person name="Klenk H.-P."/>
        </authorList>
    </citation>
    <scope>NUCLEOTIDE SEQUENCE [LARGE SCALE GENOMIC DNA]</scope>
    <source>
        <strain evidence="4 5">DSM 44109</strain>
    </source>
</reference>
<name>A0ABT9R875_9ACTN</name>
<evidence type="ECO:0000256" key="1">
    <source>
        <dbReference type="SAM" id="MobiDB-lite"/>
    </source>
</evidence>
<sequence>MGFDGFLVPDWVKPWVGWVVGTDWPEGDESGCFRLADACAATARSVAEGGPHGGPGTMRAARPDSDWDGTALRAFADHVRQVSGGKQAELVDRLVAAALEFNRVGVNVEYTKRMIEVSVWLLIFQIVWLLAAAAGPWGGVSLALIGARAQLARMTVRQIAIRLMINIGLFGGLMAGMDLGVQASQSRRDEIDWRQVLASGGTGALAGAFLTGMSGGLSRLATGGLQAGLSRAEMSALEKLLVASGRSMWGLMGQSGLANGAATAVSLGLSGHFDWEMVLKGTTAGVVGGADAHWTGASPSWHGKDGGTGGEGPRGGPEPQRGGSDVPPGPDGPAGGRPMGTEVDPTALPGGAHDSAGQARETVGPGREPVGESVTELAHAVPAGTARPEVGRPEGGRPEGGPPRADGPSPHPAGLPHQAPTRPGGETGPGQAAPGATGGRSGAAPADGAPGPARSTIDRLINWGDYLADEPAARPQDAPAPHRGEAAGRSEGEGPEDGGAAGRSEGEGPEGEGPEGEGSDTRDAVMSDTGDGGQNHAAEQPSLSPEQLRELADVQAEGQQILSDRFGDSAPTVDYTSVPIHPDVAREYNRVLSELADRFPAVMSEVGTVSTGDPMNRFTQPVGGYSVLSGPDKGIYLNPRYLHDPGQVADLYGARMRAGWLSLGYEDLGAVLHHEFGHHLVSHMPYSVERALMQAVREVIGARVGLDTPFLPHTAEKVEGALSRYGASDPHEMIAEAFAEYMGAGTPRLLALAIGQILESYHMGGR</sequence>
<feature type="compositionally biased region" description="Acidic residues" evidence="1">
    <location>
        <begin position="507"/>
        <end position="518"/>
    </location>
</feature>
<accession>A0ABT9R875</accession>
<dbReference type="RefSeq" id="WP_306864785.1">
    <property type="nucleotide sequence ID" value="NZ_JAUSRB010000002.1"/>
</dbReference>
<feature type="compositionally biased region" description="Low complexity" evidence="1">
    <location>
        <begin position="317"/>
        <end position="326"/>
    </location>
</feature>
<keyword evidence="2" id="KW-1133">Transmembrane helix</keyword>
<evidence type="ECO:0000256" key="2">
    <source>
        <dbReference type="SAM" id="Phobius"/>
    </source>
</evidence>
<comment type="caution">
    <text evidence="4">The sequence shown here is derived from an EMBL/GenBank/DDBJ whole genome shotgun (WGS) entry which is preliminary data.</text>
</comment>
<evidence type="ECO:0000313" key="5">
    <source>
        <dbReference type="Proteomes" id="UP001230426"/>
    </source>
</evidence>
<dbReference type="Pfam" id="PF25547">
    <property type="entry name" value="WXG100_2"/>
    <property type="match status" value="1"/>
</dbReference>
<feature type="region of interest" description="Disordered" evidence="1">
    <location>
        <begin position="471"/>
        <end position="545"/>
    </location>
</feature>
<dbReference type="InterPro" id="IPR057746">
    <property type="entry name" value="CpnT-like_N"/>
</dbReference>
<feature type="compositionally biased region" description="Low complexity" evidence="1">
    <location>
        <begin position="442"/>
        <end position="455"/>
    </location>
</feature>
<evidence type="ECO:0000313" key="4">
    <source>
        <dbReference type="EMBL" id="MDP9865437.1"/>
    </source>
</evidence>
<feature type="compositionally biased region" description="Basic and acidic residues" evidence="1">
    <location>
        <begin position="480"/>
        <end position="492"/>
    </location>
</feature>
<dbReference type="Proteomes" id="UP001230426">
    <property type="component" value="Unassembled WGS sequence"/>
</dbReference>
<organism evidence="4 5">
    <name type="scientific">Streptosporangium brasiliense</name>
    <dbReference type="NCBI Taxonomy" id="47480"/>
    <lineage>
        <taxon>Bacteria</taxon>
        <taxon>Bacillati</taxon>
        <taxon>Actinomycetota</taxon>
        <taxon>Actinomycetes</taxon>
        <taxon>Streptosporangiales</taxon>
        <taxon>Streptosporangiaceae</taxon>
        <taxon>Streptosporangium</taxon>
    </lineage>
</organism>
<protein>
    <recommendedName>
        <fullName evidence="3">Outer membrane channel protein CpnT-like N-terminal domain-containing protein</fullName>
    </recommendedName>
</protein>
<keyword evidence="5" id="KW-1185">Reference proteome</keyword>
<feature type="region of interest" description="Disordered" evidence="1">
    <location>
        <begin position="290"/>
        <end position="456"/>
    </location>
</feature>
<feature type="transmembrane region" description="Helical" evidence="2">
    <location>
        <begin position="119"/>
        <end position="147"/>
    </location>
</feature>
<feature type="transmembrane region" description="Helical" evidence="2">
    <location>
        <begin position="159"/>
        <end position="177"/>
    </location>
</feature>
<feature type="domain" description="Outer membrane channel protein CpnT-like N-terminal" evidence="3">
    <location>
        <begin position="16"/>
        <end position="155"/>
    </location>
</feature>
<evidence type="ECO:0000259" key="3">
    <source>
        <dbReference type="Pfam" id="PF25547"/>
    </source>
</evidence>
<feature type="compositionally biased region" description="Gly residues" evidence="1">
    <location>
        <begin position="306"/>
        <end position="315"/>
    </location>
</feature>
<keyword evidence="2" id="KW-0812">Transmembrane</keyword>